<feature type="compositionally biased region" description="Polar residues" evidence="2">
    <location>
        <begin position="1004"/>
        <end position="1013"/>
    </location>
</feature>
<dbReference type="HOGENOM" id="CLU_006960_0_0_1"/>
<dbReference type="EMBL" id="KN839894">
    <property type="protein sequence ID" value="KIJ59199.1"/>
    <property type="molecule type" value="Genomic_DNA"/>
</dbReference>
<dbReference type="InterPro" id="IPR035969">
    <property type="entry name" value="Rab-GAP_TBC_sf"/>
</dbReference>
<feature type="compositionally biased region" description="Polar residues" evidence="2">
    <location>
        <begin position="1227"/>
        <end position="1244"/>
    </location>
</feature>
<feature type="domain" description="Rab-GAP TBC" evidence="3">
    <location>
        <begin position="218"/>
        <end position="539"/>
    </location>
</feature>
<dbReference type="PANTHER" id="PTHR12161:SF5">
    <property type="entry name" value="IST1 HOMOLOG"/>
    <property type="match status" value="1"/>
</dbReference>
<comment type="similarity">
    <text evidence="1">Belongs to the IST1 family.</text>
</comment>
<feature type="region of interest" description="Disordered" evidence="2">
    <location>
        <begin position="805"/>
        <end position="930"/>
    </location>
</feature>
<feature type="compositionally biased region" description="Low complexity" evidence="2">
    <location>
        <begin position="1146"/>
        <end position="1156"/>
    </location>
</feature>
<proteinExistence type="inferred from homology"/>
<evidence type="ECO:0000256" key="1">
    <source>
        <dbReference type="ARBA" id="ARBA00005536"/>
    </source>
</evidence>
<dbReference type="InterPro" id="IPR042277">
    <property type="entry name" value="IST1-like"/>
</dbReference>
<dbReference type="PANTHER" id="PTHR12161">
    <property type="entry name" value="IST1 FAMILY MEMBER"/>
    <property type="match status" value="1"/>
</dbReference>
<feature type="region of interest" description="Disordered" evidence="2">
    <location>
        <begin position="339"/>
        <end position="391"/>
    </location>
</feature>
<name>A0A0C9V1W5_9AGAM</name>
<evidence type="ECO:0000313" key="4">
    <source>
        <dbReference type="EMBL" id="KIJ59199.1"/>
    </source>
</evidence>
<dbReference type="Proteomes" id="UP000053820">
    <property type="component" value="Unassembled WGS sequence"/>
</dbReference>
<reference evidence="4 5" key="1">
    <citation type="submission" date="2014-04" db="EMBL/GenBank/DDBJ databases">
        <title>Evolutionary Origins and Diversification of the Mycorrhizal Mutualists.</title>
        <authorList>
            <consortium name="DOE Joint Genome Institute"/>
            <consortium name="Mycorrhizal Genomics Consortium"/>
            <person name="Kohler A."/>
            <person name="Kuo A."/>
            <person name="Nagy L.G."/>
            <person name="Floudas D."/>
            <person name="Copeland A."/>
            <person name="Barry K.W."/>
            <person name="Cichocki N."/>
            <person name="Veneault-Fourrey C."/>
            <person name="LaButti K."/>
            <person name="Lindquist E.A."/>
            <person name="Lipzen A."/>
            <person name="Lundell T."/>
            <person name="Morin E."/>
            <person name="Murat C."/>
            <person name="Riley R."/>
            <person name="Ohm R."/>
            <person name="Sun H."/>
            <person name="Tunlid A."/>
            <person name="Henrissat B."/>
            <person name="Grigoriev I.V."/>
            <person name="Hibbett D.S."/>
            <person name="Martin F."/>
        </authorList>
    </citation>
    <scope>NUCLEOTIDE SEQUENCE [LARGE SCALE GENOMIC DNA]</scope>
    <source>
        <strain evidence="4 5">MD-312</strain>
    </source>
</reference>
<evidence type="ECO:0000313" key="5">
    <source>
        <dbReference type="Proteomes" id="UP000053820"/>
    </source>
</evidence>
<evidence type="ECO:0000259" key="3">
    <source>
        <dbReference type="PROSITE" id="PS50086"/>
    </source>
</evidence>
<dbReference type="Pfam" id="PF03398">
    <property type="entry name" value="Ist1"/>
    <property type="match status" value="1"/>
</dbReference>
<dbReference type="SUPFAM" id="SSF47923">
    <property type="entry name" value="Ypt/Rab-GAP domain of gyp1p"/>
    <property type="match status" value="2"/>
</dbReference>
<feature type="region of interest" description="Disordered" evidence="2">
    <location>
        <begin position="1002"/>
        <end position="1347"/>
    </location>
</feature>
<dbReference type="InterPro" id="IPR000195">
    <property type="entry name" value="Rab-GAP-TBC_dom"/>
</dbReference>
<organism evidence="4 5">
    <name type="scientific">Hydnomerulius pinastri MD-312</name>
    <dbReference type="NCBI Taxonomy" id="994086"/>
    <lineage>
        <taxon>Eukaryota</taxon>
        <taxon>Fungi</taxon>
        <taxon>Dikarya</taxon>
        <taxon>Basidiomycota</taxon>
        <taxon>Agaricomycotina</taxon>
        <taxon>Agaricomycetes</taxon>
        <taxon>Agaricomycetidae</taxon>
        <taxon>Boletales</taxon>
        <taxon>Boletales incertae sedis</taxon>
        <taxon>Leucogyrophana</taxon>
    </lineage>
</organism>
<feature type="compositionally biased region" description="Polar residues" evidence="2">
    <location>
        <begin position="966"/>
        <end position="977"/>
    </location>
</feature>
<feature type="region of interest" description="Disordered" evidence="2">
    <location>
        <begin position="666"/>
        <end position="785"/>
    </location>
</feature>
<evidence type="ECO:0000256" key="2">
    <source>
        <dbReference type="SAM" id="MobiDB-lite"/>
    </source>
</evidence>
<dbReference type="InterPro" id="IPR005061">
    <property type="entry name" value="Ist1"/>
</dbReference>
<feature type="compositionally biased region" description="Basic and acidic residues" evidence="2">
    <location>
        <begin position="1314"/>
        <end position="1323"/>
    </location>
</feature>
<feature type="compositionally biased region" description="Low complexity" evidence="2">
    <location>
        <begin position="359"/>
        <end position="379"/>
    </location>
</feature>
<feature type="compositionally biased region" description="Basic and acidic residues" evidence="2">
    <location>
        <begin position="1288"/>
        <end position="1299"/>
    </location>
</feature>
<dbReference type="PROSITE" id="PS50086">
    <property type="entry name" value="TBC_RABGAP"/>
    <property type="match status" value="1"/>
</dbReference>
<feature type="compositionally biased region" description="Acidic residues" evidence="2">
    <location>
        <begin position="1324"/>
        <end position="1333"/>
    </location>
</feature>
<dbReference type="GO" id="GO:0015031">
    <property type="term" value="P:protein transport"/>
    <property type="evidence" value="ECO:0007669"/>
    <property type="project" value="InterPro"/>
</dbReference>
<feature type="compositionally biased region" description="Low complexity" evidence="2">
    <location>
        <begin position="1266"/>
        <end position="1277"/>
    </location>
</feature>
<feature type="compositionally biased region" description="Low complexity" evidence="2">
    <location>
        <begin position="829"/>
        <end position="843"/>
    </location>
</feature>
<feature type="region of interest" description="Disordered" evidence="2">
    <location>
        <begin position="942"/>
        <end position="990"/>
    </location>
</feature>
<dbReference type="Pfam" id="PF00566">
    <property type="entry name" value="RabGAP-TBC"/>
    <property type="match status" value="1"/>
</dbReference>
<dbReference type="Gene3D" id="1.20.1260.60">
    <property type="entry name" value="Vacuolar protein sorting-associated protein Ist1"/>
    <property type="match status" value="1"/>
</dbReference>
<feature type="compositionally biased region" description="Acidic residues" evidence="2">
    <location>
        <begin position="672"/>
        <end position="703"/>
    </location>
</feature>
<dbReference type="Gene3D" id="1.10.472.80">
    <property type="entry name" value="Ypt/Rab-GAP domain of gyp1p, domain 3"/>
    <property type="match status" value="1"/>
</dbReference>
<protein>
    <submittedName>
        <fullName evidence="4">Unplaced genomic scaffold scaffold_60, whole genome shotgun sequence</fullName>
    </submittedName>
</protein>
<feature type="compositionally biased region" description="Polar residues" evidence="2">
    <location>
        <begin position="1189"/>
        <end position="1207"/>
    </location>
</feature>
<dbReference type="OrthoDB" id="29853at2759"/>
<sequence length="1347" mass="146395">MASWDPVAFKTLLRTTSQRLGQLQERKDSQGQITRRDIATLLSQGNLGLARAKAANLIQEDGDGDLLEELEMLVGVIGGCVGELEGVGSGKTLSPVLVEAAATIIHVAPSTESKDLNTVREILTQRLGPAFAQVASRSRNKHVSPRVMQILATPPPSASKMDDCLLNIANTYGVKWTPEPRRQDILNSISEILDTDPGSAPIVDLPRLRKLCSQGLPDDPPWIRPRIWRLLFGTLPVLKTTWEKENQKQRDSYYDLVRRVLDPLTSLPPPTTPLSPTDTTISAISESLFRLPPDLFSMLEGEPGSASPRISPLDLSAPDDVRIDCALNLDKRLELIRAENDDGSPTGIPEIRLEPEAHSPPASSSTSTFTVPSTPDPSSLSARRPNAPTTLLHSRPYSTPPAHHTHLTALHRLLYLHSALNPANQSPHIPSLLVPLYSALVGEVERAEVAHAEADTFWLFEALVGEVGEMEEQEGGKVWMKRFSERVGWADGELADSLHSKSLDPILPHYSYRWLAPLLTQTLPLSSVFPVWDVIFACPMRTRDSNPKLEYLVDICTALLIRARTPLFRLGKPGRKSPGLWAQEHAALPPLSPLRPWELSDAFMEGMALLTTYPIDAAGGIDRVLQTALDLAQKRIEEKDREKERERERVNGGFGARIRERVWKGFTNQVADGEEEEEGEEETEEEEEETEEESGEEHDDGNETETPAAPTLTSRLANTVWRGITNQSSMEDEMPSPPSPSSPSRSRSPSPPPPKDPYAEKPLPVPSTPPPTQQTSIWGYAGKLKDSDTVATFAKVGTNWRAKAMDAWSVRRGSNASAPGPSPDSRGNSHSVSGIPSPSSVASDLPPQKSGWPSLGGFSDTPSPRRGSLPGLPDRENAMNPPRPAFFRSPRESFLPQPRRQNSTAPPSPHLSAVDRYDSEDDQSSSSFVHKAKASLASFAAFQAQSSPPVPPAKSGPRPLMLNSRELMTSKPQSSARSDGGTPLQRQGQWSDVLLAKGHVLRQESISSTTSLPPSDALSRPYQHPRSAGTGPRSDYDSDGGSRRIPLNRKSISPMAVVSRSPRLPWAASPSSGHSSDNGMTSLRGHPLSNGSIAEETTSEHGWRNFESTALDSPTTISSPPIPPTPITSTTPSEGVRVVNNGHMGSGSISMISEEGGPLEAPAQSRLLIRKKTPPPASADVEGTDTSEDSTSVSRTPSSATKTTPSRIRSKRYVARPANLRIRDNSLRANANTVVEQRAPSPNTLAPEWPEEQELATTPRVGDFGPSSEPESASESPTLSRRLPARKTSGDTDRPRKALVDGGVRARKVSTGSREVRRTRDSGAEEGDDEGYDDLLSAYESEEGSRE</sequence>
<feature type="compositionally biased region" description="Polar residues" evidence="2">
    <location>
        <begin position="1069"/>
        <end position="1081"/>
    </location>
</feature>
<feature type="compositionally biased region" description="Pro residues" evidence="2">
    <location>
        <begin position="763"/>
        <end position="772"/>
    </location>
</feature>
<gene>
    <name evidence="4" type="ORF">HYDPIDRAFT_118790</name>
</gene>
<keyword evidence="5" id="KW-1185">Reference proteome</keyword>
<accession>A0A0C9V1W5</accession>